<protein>
    <recommendedName>
        <fullName evidence="3">N-acetyltransferase domain-containing protein</fullName>
    </recommendedName>
</protein>
<dbReference type="Proteomes" id="UP000184241">
    <property type="component" value="Unassembled WGS sequence"/>
</dbReference>
<sequence>MGIYEIDSQNILMVSRLMSNIKPEWWDIEDATQQLSEGTGWYFGTSKDTPKGWILCKSYEGYKTGEIECLGYDNNGVCEIGKALQPLIEKSEEWAREKGFVNMRFTIGSSGLSCHGKNLRKPWEELKDIQAVDREEYNWFLSMGYIPSGVLPNIYGEKYHGILLVKTL</sequence>
<proteinExistence type="predicted"/>
<reference evidence="1 2" key="1">
    <citation type="submission" date="2016-11" db="EMBL/GenBank/DDBJ databases">
        <authorList>
            <person name="Jaros S."/>
            <person name="Januszkiewicz K."/>
            <person name="Wedrychowicz H."/>
        </authorList>
    </citation>
    <scope>NUCLEOTIDE SEQUENCE [LARGE SCALE GENOMIC DNA]</scope>
    <source>
        <strain evidence="1 2">DSM 6191</strain>
    </source>
</reference>
<organism evidence="1 2">
    <name type="scientific">Clostridium intestinale DSM 6191</name>
    <dbReference type="NCBI Taxonomy" id="1121320"/>
    <lineage>
        <taxon>Bacteria</taxon>
        <taxon>Bacillati</taxon>
        <taxon>Bacillota</taxon>
        <taxon>Clostridia</taxon>
        <taxon>Eubacteriales</taxon>
        <taxon>Clostridiaceae</taxon>
        <taxon>Clostridium</taxon>
    </lineage>
</organism>
<dbReference type="AlphaFoldDB" id="A0A1M5WNE6"/>
<evidence type="ECO:0000313" key="1">
    <source>
        <dbReference type="EMBL" id="SHH89086.1"/>
    </source>
</evidence>
<gene>
    <name evidence="1" type="ORF">SAMN02745941_01177</name>
</gene>
<name>A0A1M5WNE6_9CLOT</name>
<accession>A0A1M5WNE6</accession>
<dbReference type="EMBL" id="FQXU01000004">
    <property type="protein sequence ID" value="SHH89086.1"/>
    <property type="molecule type" value="Genomic_DNA"/>
</dbReference>
<dbReference type="Gene3D" id="3.40.630.30">
    <property type="match status" value="1"/>
</dbReference>
<dbReference type="RefSeq" id="WP_073017659.1">
    <property type="nucleotide sequence ID" value="NZ_FQXU01000004.1"/>
</dbReference>
<evidence type="ECO:0000313" key="2">
    <source>
        <dbReference type="Proteomes" id="UP000184241"/>
    </source>
</evidence>
<evidence type="ECO:0008006" key="3">
    <source>
        <dbReference type="Google" id="ProtNLM"/>
    </source>
</evidence>